<evidence type="ECO:0000256" key="17">
    <source>
        <dbReference type="ARBA" id="ARBA00023211"/>
    </source>
</evidence>
<gene>
    <name evidence="25" type="ORF">QGM71_13000</name>
</gene>
<dbReference type="EC" id="6.5.1.1" evidence="2"/>
<reference evidence="25 26" key="1">
    <citation type="journal article" date="2024" name="Int. J. Syst. Evol. Microbiol.">
        <title>Virgibacillus tibetensis sp. nov., isolated from salt lake on the Tibetan Plateau of China.</title>
        <authorList>
            <person name="Phurbu D."/>
            <person name="Liu Z.-X."/>
            <person name="Wang R."/>
            <person name="Zheng Y.-Y."/>
            <person name="Liu H.-C."/>
            <person name="Zhou Y.-G."/>
            <person name="Yu Y.-J."/>
            <person name="Li A.-H."/>
        </authorList>
    </citation>
    <scope>NUCLEOTIDE SEQUENCE [LARGE SCALE GENOMIC DNA]</scope>
    <source>
        <strain evidence="25 26">C22-A2</strain>
    </source>
</reference>
<keyword evidence="3 25" id="KW-0436">Ligase</keyword>
<dbReference type="NCBIfam" id="TIGR02779">
    <property type="entry name" value="NHEJ_ligase_lig"/>
    <property type="match status" value="1"/>
</dbReference>
<dbReference type="InterPro" id="IPR014145">
    <property type="entry name" value="LigD_pol_dom"/>
</dbReference>
<dbReference type="Pfam" id="PF21686">
    <property type="entry name" value="LigD_Prim-Pol"/>
    <property type="match status" value="1"/>
</dbReference>
<dbReference type="NCBIfam" id="TIGR02776">
    <property type="entry name" value="NHEJ_ligase_prk"/>
    <property type="match status" value="1"/>
</dbReference>
<evidence type="ECO:0000256" key="18">
    <source>
        <dbReference type="ARBA" id="ARBA00023268"/>
    </source>
</evidence>
<keyword evidence="11" id="KW-0269">Exonuclease</keyword>
<evidence type="ECO:0000256" key="19">
    <source>
        <dbReference type="ARBA" id="ARBA00029943"/>
    </source>
</evidence>
<evidence type="ECO:0000256" key="2">
    <source>
        <dbReference type="ARBA" id="ARBA00012727"/>
    </source>
</evidence>
<dbReference type="Proteomes" id="UP001335737">
    <property type="component" value="Unassembled WGS sequence"/>
</dbReference>
<dbReference type="EMBL" id="JARZFX010000006">
    <property type="protein sequence ID" value="MEC5424411.1"/>
    <property type="molecule type" value="Genomic_DNA"/>
</dbReference>
<evidence type="ECO:0000256" key="6">
    <source>
        <dbReference type="ARBA" id="ARBA00022722"/>
    </source>
</evidence>
<dbReference type="PANTHER" id="PTHR42705:SF2">
    <property type="entry name" value="BIFUNCTIONAL NON-HOMOLOGOUS END JOINING PROTEIN LIGD"/>
    <property type="match status" value="1"/>
</dbReference>
<evidence type="ECO:0000256" key="9">
    <source>
        <dbReference type="ARBA" id="ARBA00022763"/>
    </source>
</evidence>
<evidence type="ECO:0000259" key="23">
    <source>
        <dbReference type="Pfam" id="PF01068"/>
    </source>
</evidence>
<comment type="catalytic activity">
    <reaction evidence="20">
        <text>ATP + (deoxyribonucleotide)n-3'-hydroxyl + 5'-phospho-(deoxyribonucleotide)m = (deoxyribonucleotide)n+m + AMP + diphosphate.</text>
        <dbReference type="EC" id="6.5.1.1"/>
    </reaction>
</comment>
<keyword evidence="7" id="KW-0479">Metal-binding</keyword>
<protein>
    <recommendedName>
        <fullName evidence="2">DNA ligase (ATP)</fullName>
        <ecNumber evidence="2">6.5.1.1</ecNumber>
    </recommendedName>
    <alternativeName>
        <fullName evidence="19">NHEJ DNA polymerase</fullName>
    </alternativeName>
</protein>
<dbReference type="NCBIfam" id="NF007211">
    <property type="entry name" value="PRK09633.1"/>
    <property type="match status" value="1"/>
</dbReference>
<dbReference type="InterPro" id="IPR014143">
    <property type="entry name" value="NHEJ_ligase_prk"/>
</dbReference>
<dbReference type="PANTHER" id="PTHR42705">
    <property type="entry name" value="BIFUNCTIONAL NON-HOMOLOGOUS END JOINING PROTEIN LIGD"/>
    <property type="match status" value="1"/>
</dbReference>
<keyword evidence="15" id="KW-0233">DNA recombination</keyword>
<evidence type="ECO:0000256" key="12">
    <source>
        <dbReference type="ARBA" id="ARBA00022840"/>
    </source>
</evidence>
<keyword evidence="6" id="KW-0540">Nuclease</keyword>
<evidence type="ECO:0000256" key="3">
    <source>
        <dbReference type="ARBA" id="ARBA00022598"/>
    </source>
</evidence>
<evidence type="ECO:0000256" key="14">
    <source>
        <dbReference type="ARBA" id="ARBA00023125"/>
    </source>
</evidence>
<evidence type="ECO:0000256" key="10">
    <source>
        <dbReference type="ARBA" id="ARBA00022801"/>
    </source>
</evidence>
<feature type="domain" description="DNA ligase D polymerase" evidence="24">
    <location>
        <begin position="330"/>
        <end position="579"/>
    </location>
</feature>
<keyword evidence="14" id="KW-0238">DNA-binding</keyword>
<evidence type="ECO:0000256" key="13">
    <source>
        <dbReference type="ARBA" id="ARBA00022932"/>
    </source>
</evidence>
<evidence type="ECO:0000256" key="8">
    <source>
        <dbReference type="ARBA" id="ARBA00022741"/>
    </source>
</evidence>
<evidence type="ECO:0000256" key="1">
    <source>
        <dbReference type="ARBA" id="ARBA00001936"/>
    </source>
</evidence>
<accession>A0ABU6KH16</accession>
<feature type="domain" description="ATP-dependent DNA ligase family profile" evidence="23">
    <location>
        <begin position="15"/>
        <end position="199"/>
    </location>
</feature>
<dbReference type="PROSITE" id="PS00697">
    <property type="entry name" value="DNA_LIGASE_A1"/>
    <property type="match status" value="1"/>
</dbReference>
<keyword evidence="18" id="KW-0511">Multifunctional enzyme</keyword>
<evidence type="ECO:0000256" key="7">
    <source>
        <dbReference type="ARBA" id="ARBA00022723"/>
    </source>
</evidence>
<dbReference type="RefSeq" id="WP_327607978.1">
    <property type="nucleotide sequence ID" value="NZ_JARZFX010000006.1"/>
</dbReference>
<proteinExistence type="inferred from homology"/>
<keyword evidence="9" id="KW-0227">DNA damage</keyword>
<sequence>MDIMKPIASEEIPYGKEWLYEVKYDGFRCVLHWEKDSIQLMSRNKKDLTASFPEIVTYCQAQYPHVSSFLPLKFDGELVVLNNAFQANFSWIQKRGRLKKTESIMKAAEARPASFMAFDILQQAGISYVNKSYENRKSVLTSLFYKFHWDKQLQLVQASENPNELWETIFNYMGEGMIAKRKQSLYNSGKSHHDWFKIKNWRTIQGFLTDFHVKNEYFTFHVYNKEESVEIGKCKHGLPPEDFQTLKNLFLEKGDYRDGVHKLPPAICAAVNTLDLYKSELREPEFVSLLPHVSPSECTIEKLGIDMAMFPENVDLTNTEKVFWPESGLTKGDLLVYIREMAPYMIPFMNERVLTIIRSPDGVEGEYFFQKHLPDYAPSFINSVLSEDKEKLIICDELNALIWFANHGAVEYHLPFQRAGSIHPIEVVFDLDPPDRERFGLAIDAAILIKRLLDDLELLSFVKTSGNKGLQIHIPLVEGSLTYDDTALFTQAIAYTVEGAHPDLFTTERMKKKRKERLYIDYVQHGKDKTIIAPYSTRKTREATVAAPLYWEEVTHALRPEQFTIENVAERVKTAGCPFTNYFAAGKEQNLKEVLRLIRS</sequence>
<dbReference type="CDD" id="cd07906">
    <property type="entry name" value="Adenylation_DNA_ligase_LigD_LigC"/>
    <property type="match status" value="1"/>
</dbReference>
<dbReference type="Gene3D" id="3.30.470.30">
    <property type="entry name" value="DNA ligase/mRNA capping enzyme"/>
    <property type="match status" value="1"/>
</dbReference>
<name>A0ABU6KH16_9BACI</name>
<dbReference type="InterPro" id="IPR016059">
    <property type="entry name" value="DNA_ligase_ATP-dep_CS"/>
</dbReference>
<comment type="similarity">
    <text evidence="22">In the N-terminal section; belongs to the LigD polymerase family.</text>
</comment>
<evidence type="ECO:0000256" key="11">
    <source>
        <dbReference type="ARBA" id="ARBA00022839"/>
    </source>
</evidence>
<dbReference type="PROSITE" id="PS00333">
    <property type="entry name" value="DNA_LIGASE_A2"/>
    <property type="match status" value="1"/>
</dbReference>
<comment type="caution">
    <text evidence="25">The sequence shown here is derived from an EMBL/GenBank/DDBJ whole genome shotgun (WGS) entry which is preliminary data.</text>
</comment>
<dbReference type="SUPFAM" id="SSF56091">
    <property type="entry name" value="DNA ligase/mRNA capping enzyme, catalytic domain"/>
    <property type="match status" value="1"/>
</dbReference>
<evidence type="ECO:0000313" key="25">
    <source>
        <dbReference type="EMBL" id="MEC5424411.1"/>
    </source>
</evidence>
<evidence type="ECO:0000256" key="21">
    <source>
        <dbReference type="ARBA" id="ARBA00049981"/>
    </source>
</evidence>
<dbReference type="InterPro" id="IPR052171">
    <property type="entry name" value="NHEJ_LigD"/>
</dbReference>
<organism evidence="25 26">
    <name type="scientific">Virgibacillus tibetensis</name>
    <dbReference type="NCBI Taxonomy" id="3042313"/>
    <lineage>
        <taxon>Bacteria</taxon>
        <taxon>Bacillati</taxon>
        <taxon>Bacillota</taxon>
        <taxon>Bacilli</taxon>
        <taxon>Bacillales</taxon>
        <taxon>Bacillaceae</taxon>
        <taxon>Virgibacillus</taxon>
    </lineage>
</organism>
<keyword evidence="4" id="KW-0808">Transferase</keyword>
<keyword evidence="8" id="KW-0547">Nucleotide-binding</keyword>
<evidence type="ECO:0000256" key="5">
    <source>
        <dbReference type="ARBA" id="ARBA00022695"/>
    </source>
</evidence>
<evidence type="ECO:0000256" key="20">
    <source>
        <dbReference type="ARBA" id="ARBA00034003"/>
    </source>
</evidence>
<evidence type="ECO:0000313" key="26">
    <source>
        <dbReference type="Proteomes" id="UP001335737"/>
    </source>
</evidence>
<keyword evidence="16" id="KW-0234">DNA repair</keyword>
<keyword evidence="10" id="KW-0378">Hydrolase</keyword>
<keyword evidence="17" id="KW-0464">Manganese</keyword>
<comment type="cofactor">
    <cofactor evidence="1">
        <name>Mn(2+)</name>
        <dbReference type="ChEBI" id="CHEBI:29035"/>
    </cofactor>
</comment>
<keyword evidence="26" id="KW-1185">Reference proteome</keyword>
<evidence type="ECO:0000259" key="24">
    <source>
        <dbReference type="Pfam" id="PF21686"/>
    </source>
</evidence>
<dbReference type="NCBIfam" id="TIGR02778">
    <property type="entry name" value="ligD_pol"/>
    <property type="match status" value="1"/>
</dbReference>
<dbReference type="GO" id="GO:0003910">
    <property type="term" value="F:DNA ligase (ATP) activity"/>
    <property type="evidence" value="ECO:0007669"/>
    <property type="project" value="UniProtKB-EC"/>
</dbReference>
<evidence type="ECO:0000256" key="16">
    <source>
        <dbReference type="ARBA" id="ARBA00023204"/>
    </source>
</evidence>
<keyword evidence="13" id="KW-0239">DNA-directed DNA polymerase</keyword>
<evidence type="ECO:0000256" key="15">
    <source>
        <dbReference type="ARBA" id="ARBA00023172"/>
    </source>
</evidence>
<dbReference type="Gene3D" id="3.90.920.10">
    <property type="entry name" value="DNA primase, PRIM domain"/>
    <property type="match status" value="1"/>
</dbReference>
<dbReference type="InterPro" id="IPR012310">
    <property type="entry name" value="DNA_ligase_ATP-dep_cent"/>
</dbReference>
<keyword evidence="12" id="KW-0067">ATP-binding</keyword>
<comment type="similarity">
    <text evidence="21">In the C-terminal section; belongs to the ATP-dependent DNA ligase family.</text>
</comment>
<evidence type="ECO:0000256" key="22">
    <source>
        <dbReference type="ARBA" id="ARBA00049990"/>
    </source>
</evidence>
<dbReference type="Pfam" id="PF01068">
    <property type="entry name" value="DNA_ligase_A_M"/>
    <property type="match status" value="1"/>
</dbReference>
<dbReference type="InterPro" id="IPR014146">
    <property type="entry name" value="LigD_ligase_dom"/>
</dbReference>
<evidence type="ECO:0000256" key="4">
    <source>
        <dbReference type="ARBA" id="ARBA00022679"/>
    </source>
</evidence>
<keyword evidence="5" id="KW-0548">Nucleotidyltransferase</keyword>